<gene>
    <name evidence="2" type="ORF">A2853_02840</name>
</gene>
<organism evidence="2 3">
    <name type="scientific">Candidatus Kaiserbacteria bacterium RIFCSPHIGHO2_01_FULL_55_17</name>
    <dbReference type="NCBI Taxonomy" id="1798484"/>
    <lineage>
        <taxon>Bacteria</taxon>
        <taxon>Candidatus Kaiseribacteriota</taxon>
    </lineage>
</organism>
<accession>A0A1F6D8G8</accession>
<keyword evidence="1" id="KW-0812">Transmembrane</keyword>
<dbReference type="EMBL" id="MFKX01000012">
    <property type="protein sequence ID" value="OGG57739.1"/>
    <property type="molecule type" value="Genomic_DNA"/>
</dbReference>
<name>A0A1F6D8G8_9BACT</name>
<dbReference type="Proteomes" id="UP000177958">
    <property type="component" value="Unassembled WGS sequence"/>
</dbReference>
<evidence type="ECO:0000256" key="1">
    <source>
        <dbReference type="SAM" id="Phobius"/>
    </source>
</evidence>
<keyword evidence="1" id="KW-0472">Membrane</keyword>
<proteinExistence type="predicted"/>
<sequence length="63" mass="7229">MIILALRYRAWEVLVLGLLVDLLWFPGLSQGVFPLFTLAGLALVWGLAPLRREFLIEKEDLVY</sequence>
<evidence type="ECO:0000313" key="2">
    <source>
        <dbReference type="EMBL" id="OGG57739.1"/>
    </source>
</evidence>
<feature type="transmembrane region" description="Helical" evidence="1">
    <location>
        <begin position="7"/>
        <end position="25"/>
    </location>
</feature>
<comment type="caution">
    <text evidence="2">The sequence shown here is derived from an EMBL/GenBank/DDBJ whole genome shotgun (WGS) entry which is preliminary data.</text>
</comment>
<evidence type="ECO:0000313" key="3">
    <source>
        <dbReference type="Proteomes" id="UP000177958"/>
    </source>
</evidence>
<dbReference type="AlphaFoldDB" id="A0A1F6D8G8"/>
<protein>
    <submittedName>
        <fullName evidence="2">Uncharacterized protein</fullName>
    </submittedName>
</protein>
<reference evidence="2 3" key="1">
    <citation type="journal article" date="2016" name="Nat. Commun.">
        <title>Thousands of microbial genomes shed light on interconnected biogeochemical processes in an aquifer system.</title>
        <authorList>
            <person name="Anantharaman K."/>
            <person name="Brown C.T."/>
            <person name="Hug L.A."/>
            <person name="Sharon I."/>
            <person name="Castelle C.J."/>
            <person name="Probst A.J."/>
            <person name="Thomas B.C."/>
            <person name="Singh A."/>
            <person name="Wilkins M.J."/>
            <person name="Karaoz U."/>
            <person name="Brodie E.L."/>
            <person name="Williams K.H."/>
            <person name="Hubbard S.S."/>
            <person name="Banfield J.F."/>
        </authorList>
    </citation>
    <scope>NUCLEOTIDE SEQUENCE [LARGE SCALE GENOMIC DNA]</scope>
</reference>
<keyword evidence="1" id="KW-1133">Transmembrane helix</keyword>